<evidence type="ECO:0000313" key="4">
    <source>
        <dbReference type="Proteomes" id="UP001485043"/>
    </source>
</evidence>
<dbReference type="GO" id="GO:0015030">
    <property type="term" value="C:Cajal body"/>
    <property type="evidence" value="ECO:0007669"/>
    <property type="project" value="TreeGrafter"/>
</dbReference>
<evidence type="ECO:0000256" key="1">
    <source>
        <dbReference type="SAM" id="MobiDB-lite"/>
    </source>
</evidence>
<dbReference type="GO" id="GO:0030620">
    <property type="term" value="F:U2 snRNA binding"/>
    <property type="evidence" value="ECO:0007669"/>
    <property type="project" value="TreeGrafter"/>
</dbReference>
<proteinExistence type="predicted"/>
<keyword evidence="4" id="KW-1185">Reference proteome</keyword>
<feature type="compositionally biased region" description="Low complexity" evidence="1">
    <location>
        <begin position="139"/>
        <end position="151"/>
    </location>
</feature>
<feature type="compositionally biased region" description="Low complexity" evidence="1">
    <location>
        <begin position="252"/>
        <end position="282"/>
    </location>
</feature>
<feature type="region of interest" description="Disordered" evidence="1">
    <location>
        <begin position="559"/>
        <end position="621"/>
    </location>
</feature>
<dbReference type="PANTHER" id="PTHR15197">
    <property type="entry name" value="COILIN P80"/>
    <property type="match status" value="1"/>
</dbReference>
<organism evidence="3 4">
    <name type="scientific">Apatococcus fuscideae</name>
    <dbReference type="NCBI Taxonomy" id="2026836"/>
    <lineage>
        <taxon>Eukaryota</taxon>
        <taxon>Viridiplantae</taxon>
        <taxon>Chlorophyta</taxon>
        <taxon>core chlorophytes</taxon>
        <taxon>Trebouxiophyceae</taxon>
        <taxon>Chlorellales</taxon>
        <taxon>Chlorellaceae</taxon>
        <taxon>Apatococcus</taxon>
    </lineage>
</organism>
<feature type="region of interest" description="Disordered" evidence="1">
    <location>
        <begin position="139"/>
        <end position="443"/>
    </location>
</feature>
<protein>
    <recommendedName>
        <fullName evidence="2">Coilin tudor domain-containing protein</fullName>
    </recommendedName>
</protein>
<feature type="region of interest" description="Disordered" evidence="1">
    <location>
        <begin position="638"/>
        <end position="738"/>
    </location>
</feature>
<dbReference type="PANTHER" id="PTHR15197:SF0">
    <property type="entry name" value="COILIN"/>
    <property type="match status" value="1"/>
</dbReference>
<sequence>MPSRELRVQLLWGVQSLKMLREGLASCWYAVPHKLKLIRDMTQQVATVFETQPGPAQLIFLLNGSTLLPDSPISLLRDGDQLIVHPHPSWWQQQEGPLLLGAPGSAQLDGAAGSAPLQLMAPAAAATTAAAAAPAKAAGKAAGKPGAKAAALKGRQTKRAERVPPVHAAAVPGPSAAAAKKPAAKRKRDEEQPAPAEASSSSESSSSEEFDSSDESAEKPAPQPQQQESSSSEESSSEESSSEEEEDEDEPQLQAPPATSQPAAATPMPAAVPAPGAKASQEPPRPSRSARRKKQKRQLKRMGLLPAKSPPAHKRKAEPPAEEDAAPAKAAAGQQLSAKGLPKRGDEGHRRMPLKQHIVFDDPAAQAGPPASSSEEGSSSEDESNDDAAAKDSQAGRRTVSGGTVDEQVARLQAAEEASSEEDRDEEVSPDAARKQAVKTAQNRQITDFEALPRLQRHPMYGDVLAYRLLEIAANFTPQVAEWRLGSVNSWNVKTQATVLYPWPNVNVHPVKGAAGPSAGNDVMEEDQSEEEEGPPSAYDEQGVLTAEAAAFSDLRLAQAASDAPPNSPDPRAHASAGQHAGGNASGAHPPATAMNATQELPSSDRPGALMRSPVRPAAGMLGAPSTAAVAELAAAGLVSPDPKRPASRQRQQEVSASQAHAPSPTIGVQGAPSASTAPSEAQPKPVAPEMVLRQVGNGPPVADLPVKLPATRPGSTASALGAWSSVAGNLRQCSREQ</sequence>
<feature type="domain" description="Coilin tudor" evidence="2">
    <location>
        <begin position="447"/>
        <end position="559"/>
    </location>
</feature>
<feature type="compositionally biased region" description="Low complexity" evidence="1">
    <location>
        <begin position="363"/>
        <end position="377"/>
    </location>
</feature>
<dbReference type="InterPro" id="IPR024822">
    <property type="entry name" value="Coilin"/>
</dbReference>
<evidence type="ECO:0000259" key="2">
    <source>
        <dbReference type="Pfam" id="PF23086"/>
    </source>
</evidence>
<feature type="region of interest" description="Disordered" evidence="1">
    <location>
        <begin position="513"/>
        <end position="539"/>
    </location>
</feature>
<feature type="compositionally biased region" description="Low complexity" evidence="1">
    <location>
        <begin position="224"/>
        <end position="234"/>
    </location>
</feature>
<dbReference type="EMBL" id="JALJOV010000479">
    <property type="protein sequence ID" value="KAK9863376.1"/>
    <property type="molecule type" value="Genomic_DNA"/>
</dbReference>
<feature type="compositionally biased region" description="Acidic residues" evidence="1">
    <location>
        <begin position="206"/>
        <end position="215"/>
    </location>
</feature>
<feature type="compositionally biased region" description="Acidic residues" evidence="1">
    <location>
        <begin position="235"/>
        <end position="251"/>
    </location>
</feature>
<name>A0AAW1T2Y0_9CHLO</name>
<evidence type="ECO:0000313" key="3">
    <source>
        <dbReference type="EMBL" id="KAK9863376.1"/>
    </source>
</evidence>
<gene>
    <name evidence="3" type="ORF">WJX84_002362</name>
</gene>
<dbReference type="GO" id="GO:0000387">
    <property type="term" value="P:spliceosomal snRNP assembly"/>
    <property type="evidence" value="ECO:0007669"/>
    <property type="project" value="TreeGrafter"/>
</dbReference>
<feature type="compositionally biased region" description="Basic residues" evidence="1">
    <location>
        <begin position="288"/>
        <end position="300"/>
    </location>
</feature>
<feature type="compositionally biased region" description="Low complexity" evidence="1">
    <location>
        <begin position="165"/>
        <end position="181"/>
    </location>
</feature>
<comment type="caution">
    <text evidence="3">The sequence shown here is derived from an EMBL/GenBank/DDBJ whole genome shotgun (WGS) entry which is preliminary data.</text>
</comment>
<dbReference type="Proteomes" id="UP001485043">
    <property type="component" value="Unassembled WGS sequence"/>
</dbReference>
<feature type="compositionally biased region" description="Polar residues" evidence="1">
    <location>
        <begin position="649"/>
        <end position="661"/>
    </location>
</feature>
<feature type="compositionally biased region" description="Acidic residues" evidence="1">
    <location>
        <begin position="418"/>
        <end position="429"/>
    </location>
</feature>
<feature type="compositionally biased region" description="Acidic residues" evidence="1">
    <location>
        <begin position="523"/>
        <end position="534"/>
    </location>
</feature>
<reference evidence="3 4" key="1">
    <citation type="journal article" date="2024" name="Nat. Commun.">
        <title>Phylogenomics reveals the evolutionary origins of lichenization in chlorophyte algae.</title>
        <authorList>
            <person name="Puginier C."/>
            <person name="Libourel C."/>
            <person name="Otte J."/>
            <person name="Skaloud P."/>
            <person name="Haon M."/>
            <person name="Grisel S."/>
            <person name="Petersen M."/>
            <person name="Berrin J.G."/>
            <person name="Delaux P.M."/>
            <person name="Dal Grande F."/>
            <person name="Keller J."/>
        </authorList>
    </citation>
    <scope>NUCLEOTIDE SEQUENCE [LARGE SCALE GENOMIC DNA]</scope>
    <source>
        <strain evidence="3 4">SAG 2523</strain>
    </source>
</reference>
<accession>A0AAW1T2Y0</accession>
<dbReference type="Pfam" id="PF23086">
    <property type="entry name" value="Tudor_Coilin"/>
    <property type="match status" value="1"/>
</dbReference>
<dbReference type="AlphaFoldDB" id="A0AAW1T2Y0"/>
<feature type="compositionally biased region" description="Low complexity" evidence="1">
    <location>
        <begin position="193"/>
        <end position="205"/>
    </location>
</feature>
<dbReference type="GO" id="GO:0030619">
    <property type="term" value="F:U1 snRNA binding"/>
    <property type="evidence" value="ECO:0007669"/>
    <property type="project" value="TreeGrafter"/>
</dbReference>
<dbReference type="InterPro" id="IPR056398">
    <property type="entry name" value="Tudor_Coilin"/>
</dbReference>